<dbReference type="SUPFAM" id="SSF51735">
    <property type="entry name" value="NAD(P)-binding Rossmann-fold domains"/>
    <property type="match status" value="1"/>
</dbReference>
<name>Q14Q15_SPICI</name>
<proteinExistence type="predicted"/>
<organism evidence="1">
    <name type="scientific">Spiroplasma citri</name>
    <dbReference type="NCBI Taxonomy" id="2133"/>
    <lineage>
        <taxon>Bacteria</taxon>
        <taxon>Bacillati</taxon>
        <taxon>Mycoplasmatota</taxon>
        <taxon>Mollicutes</taxon>
        <taxon>Entomoplasmatales</taxon>
        <taxon>Spiroplasmataceae</taxon>
        <taxon>Spiroplasma</taxon>
    </lineage>
</organism>
<dbReference type="InterPro" id="IPR036291">
    <property type="entry name" value="NAD(P)-bd_dom_sf"/>
</dbReference>
<evidence type="ECO:0000313" key="1">
    <source>
        <dbReference type="EMBL" id="CAK98414.1"/>
    </source>
</evidence>
<accession>Q14Q15</accession>
<dbReference type="Gene3D" id="3.40.50.720">
    <property type="entry name" value="NAD(P)-binding Rossmann-like Domain"/>
    <property type="match status" value="1"/>
</dbReference>
<evidence type="ECO:0008006" key="2">
    <source>
        <dbReference type="Google" id="ProtNLM"/>
    </source>
</evidence>
<gene>
    <name evidence="1" type="ORF">SPICI02_020</name>
</gene>
<dbReference type="AlphaFoldDB" id="Q14Q15"/>
<protein>
    <recommendedName>
        <fullName evidence="2">Alcohol dehydrogenase</fullName>
    </recommendedName>
</protein>
<reference evidence="1" key="1">
    <citation type="journal article" date="2010" name="Appl. Environ. Microbiol.">
        <title>Partial chromosome sequence of Spiroplasma citri reveals extensive viral invasion and important gene decay.</title>
        <authorList>
            <person name="Carle P."/>
            <person name="Saillard C."/>
            <person name="Carrere N."/>
            <person name="Carrere S."/>
            <person name="Duret S."/>
            <person name="Eveillard S."/>
            <person name="Gaurivaud P."/>
            <person name="Gourgues G."/>
            <person name="Gouzy J."/>
            <person name="Salar P."/>
            <person name="Verdin E."/>
            <person name="Breton M."/>
            <person name="Blanchard A."/>
            <person name="Laigret F."/>
            <person name="Bove J.M."/>
            <person name="Renaudin J."/>
            <person name="Foissac X."/>
        </authorList>
    </citation>
    <scope>NUCLEOTIDE SEQUENCE</scope>
    <source>
        <strain evidence="1">GII3-3X</strain>
    </source>
</reference>
<dbReference type="RefSeq" id="WP_277945419.1">
    <property type="nucleotide sequence ID" value="NZ_CP096807.1"/>
</dbReference>
<dbReference type="EMBL" id="AM285303">
    <property type="protein sequence ID" value="CAK98414.1"/>
    <property type="molecule type" value="Genomic_DNA"/>
</dbReference>
<sequence length="62" mass="7040">MGAHKIYDSTLTTFDVKYDLVIECVGNDRGTFERAQQMINFNGTIITIGVFKKPVVFNLQQL</sequence>